<dbReference type="Gene3D" id="1.25.40.20">
    <property type="entry name" value="Ankyrin repeat-containing domain"/>
    <property type="match status" value="1"/>
</dbReference>
<feature type="repeat" description="ANK" evidence="3">
    <location>
        <begin position="123"/>
        <end position="155"/>
    </location>
</feature>
<organism evidence="5 6">
    <name type="scientific">Felis catus</name>
    <name type="common">Cat</name>
    <name type="synonym">Felis silvestris catus</name>
    <dbReference type="NCBI Taxonomy" id="9685"/>
    <lineage>
        <taxon>Eukaryota</taxon>
        <taxon>Metazoa</taxon>
        <taxon>Chordata</taxon>
        <taxon>Craniata</taxon>
        <taxon>Vertebrata</taxon>
        <taxon>Euteleostomi</taxon>
        <taxon>Mammalia</taxon>
        <taxon>Eutheria</taxon>
        <taxon>Laurasiatheria</taxon>
        <taxon>Carnivora</taxon>
        <taxon>Feliformia</taxon>
        <taxon>Felidae</taxon>
        <taxon>Felinae</taxon>
        <taxon>Felis</taxon>
    </lineage>
</organism>
<evidence type="ECO:0000313" key="5">
    <source>
        <dbReference type="Ensembl" id="ENSFCTP00005041603.1"/>
    </source>
</evidence>
<sequence>MEPTQPAEDLSLTQQLPIPEFGDPEDPSDEAPDGSDTVVLSLFPCTLEPGNPEPDAGASSPQGGSSLKHSTTLTNRQRGNEVSALPATLDSLSIHQLAAQGELSQLKEHLRKGDNLINKPDEHGFTPLIWASAFGEIETVRFLLEWGADPHILAKERESALSLASMGGYTDIVGLLLERDVDINIYDWVRHHPLALGPLQGTRPAVGAENTRQPSLSLTELLVGREGSRHRNSWNVVNSTVTADTQAAARAPESGLQSPGKSRRVSWKKGYLS</sequence>
<dbReference type="Proteomes" id="UP000823872">
    <property type="component" value="Chromosome A2"/>
</dbReference>
<reference evidence="5" key="3">
    <citation type="submission" date="2025-09" db="UniProtKB">
        <authorList>
            <consortium name="Ensembl"/>
        </authorList>
    </citation>
    <scope>IDENTIFICATION</scope>
    <source>
        <strain evidence="5">breed Abyssinian</strain>
    </source>
</reference>
<feature type="region of interest" description="Disordered" evidence="4">
    <location>
        <begin position="1"/>
        <end position="78"/>
    </location>
</feature>
<reference evidence="5" key="2">
    <citation type="submission" date="2025-08" db="UniProtKB">
        <authorList>
            <consortium name="Ensembl"/>
        </authorList>
    </citation>
    <scope>IDENTIFICATION</scope>
    <source>
        <strain evidence="5">breed Abyssinian</strain>
    </source>
</reference>
<dbReference type="PROSITE" id="PS50297">
    <property type="entry name" value="ANK_REP_REGION"/>
    <property type="match status" value="2"/>
</dbReference>
<feature type="compositionally biased region" description="Acidic residues" evidence="4">
    <location>
        <begin position="22"/>
        <end position="33"/>
    </location>
</feature>
<keyword evidence="6" id="KW-1185">Reference proteome</keyword>
<keyword evidence="1" id="KW-0677">Repeat</keyword>
<dbReference type="GeneTree" id="ENSGT00940000160753"/>
<evidence type="ECO:0000256" key="4">
    <source>
        <dbReference type="SAM" id="MobiDB-lite"/>
    </source>
</evidence>
<dbReference type="Ensembl" id="ENSFCTT00005056529.1">
    <property type="protein sequence ID" value="ENSFCTP00005041603.1"/>
    <property type="gene ID" value="ENSFCTG00005019617.1"/>
</dbReference>
<dbReference type="PANTHER" id="PTHR24124:SF4">
    <property type="entry name" value="DNA-BINDING PROTEIN RFXANK"/>
    <property type="match status" value="1"/>
</dbReference>
<evidence type="ECO:0000313" key="6">
    <source>
        <dbReference type="Proteomes" id="UP000823872"/>
    </source>
</evidence>
<feature type="region of interest" description="Disordered" evidence="4">
    <location>
        <begin position="248"/>
        <end position="273"/>
    </location>
</feature>
<proteinExistence type="predicted"/>
<gene>
    <name evidence="5" type="primary">RFXANK</name>
</gene>
<feature type="repeat" description="ANK" evidence="3">
    <location>
        <begin position="156"/>
        <end position="188"/>
    </location>
</feature>
<dbReference type="PANTHER" id="PTHR24124">
    <property type="entry name" value="ANKYRIN REPEAT FAMILY A"/>
    <property type="match status" value="1"/>
</dbReference>
<dbReference type="Pfam" id="PF12796">
    <property type="entry name" value="Ank_2"/>
    <property type="match status" value="1"/>
</dbReference>
<evidence type="ECO:0008006" key="7">
    <source>
        <dbReference type="Google" id="ProtNLM"/>
    </source>
</evidence>
<feature type="compositionally biased region" description="Polar residues" evidence="4">
    <location>
        <begin position="59"/>
        <end position="77"/>
    </location>
</feature>
<dbReference type="SUPFAM" id="SSF48403">
    <property type="entry name" value="Ankyrin repeat"/>
    <property type="match status" value="1"/>
</dbReference>
<dbReference type="SMART" id="SM00248">
    <property type="entry name" value="ANK"/>
    <property type="match status" value="2"/>
</dbReference>
<reference evidence="5 6" key="1">
    <citation type="submission" date="2021-02" db="EMBL/GenBank/DDBJ databases">
        <title>Safari Cat Assemblies.</title>
        <authorList>
            <person name="Bredemeyer K.R."/>
            <person name="Murphy W.J."/>
        </authorList>
    </citation>
    <scope>NUCLEOTIDE SEQUENCE [LARGE SCALE GENOMIC DNA]</scope>
</reference>
<protein>
    <recommendedName>
        <fullName evidence="7">Regulatory factor X associated ankyrin containing protein</fullName>
    </recommendedName>
</protein>
<evidence type="ECO:0000256" key="2">
    <source>
        <dbReference type="ARBA" id="ARBA00023043"/>
    </source>
</evidence>
<evidence type="ECO:0000256" key="3">
    <source>
        <dbReference type="PROSITE-ProRule" id="PRU00023"/>
    </source>
</evidence>
<evidence type="ECO:0000256" key="1">
    <source>
        <dbReference type="ARBA" id="ARBA00022737"/>
    </source>
</evidence>
<name>A0ABI7Z576_FELCA</name>
<dbReference type="InterPro" id="IPR036770">
    <property type="entry name" value="Ankyrin_rpt-contain_sf"/>
</dbReference>
<keyword evidence="2 3" id="KW-0040">ANK repeat</keyword>
<dbReference type="InterPro" id="IPR002110">
    <property type="entry name" value="Ankyrin_rpt"/>
</dbReference>
<accession>A0ABI7Z576</accession>
<dbReference type="PROSITE" id="PS50088">
    <property type="entry name" value="ANK_REPEAT"/>
    <property type="match status" value="2"/>
</dbReference>